<gene>
    <name evidence="6" type="ORF">ET464_05440</name>
</gene>
<dbReference type="Proteomes" id="UP000293568">
    <property type="component" value="Chromosome"/>
</dbReference>
<evidence type="ECO:0000259" key="5">
    <source>
        <dbReference type="Pfam" id="PF21959"/>
    </source>
</evidence>
<evidence type="ECO:0000256" key="3">
    <source>
        <dbReference type="ARBA" id="ARBA00022729"/>
    </source>
</evidence>
<comment type="subcellular location">
    <subcellularLocation>
        <location evidence="1">Secreted</location>
    </subcellularLocation>
</comment>
<evidence type="ECO:0000259" key="4">
    <source>
        <dbReference type="Pfam" id="PF17210"/>
    </source>
</evidence>
<name>A0A4V0YEZ3_9BACL</name>
<dbReference type="GO" id="GO:0005576">
    <property type="term" value="C:extracellular region"/>
    <property type="evidence" value="ECO:0007669"/>
    <property type="project" value="UniProtKB-SubCell"/>
</dbReference>
<dbReference type="EMBL" id="CP035492">
    <property type="protein sequence ID" value="QAY65911.1"/>
    <property type="molecule type" value="Genomic_DNA"/>
</dbReference>
<dbReference type="Gene3D" id="2.60.40.10">
    <property type="entry name" value="Immunoglobulins"/>
    <property type="match status" value="1"/>
</dbReference>
<dbReference type="OrthoDB" id="2490638at2"/>
<evidence type="ECO:0000313" key="7">
    <source>
        <dbReference type="Proteomes" id="UP000293568"/>
    </source>
</evidence>
<keyword evidence="7" id="KW-1185">Reference proteome</keyword>
<sequence length="459" mass="48743">MNVLKEEFLLPATLTGIVFNDLNHNGQYDAGEPGIAGVNLVLFSNAGGTCMTVQSDINGNYSFTITAAGTYTVYEPVADPGASCPPVTFTQPAGFTMSNGPRKLTQIVTAAQVTNNVTITGHNFSHDTILNPLNCTTTMIQFAGRPSVWFNIDIVTGEETVQGTVSPPLDINAIGFNPLDSYIYGYDQLNNHLVRVDSDGNVMVLFPLPPGMPSDAYNTGTFDQNGFLYVFVNNETTFYVIDLRPNSATFLKLVNPATGFLETTSGITMNRVLNVSDWVYRAADNNLYAITPTGTVERIAPATGHIDNIATTPLNTGPFGALAIDSTGTIYAISNSDGTIYRYTISGNTATAVRFSSTVTTSFNDATMCVHAAVQLDFGDAPDLGSGNGPGNYSTLLANNGPRHGLVNPLFLGTQVTAETDALQNASATGDDIPLGIQDDGLTLPCPRFLRPQPATSLT</sequence>
<dbReference type="AlphaFoldDB" id="A0A4V0YEZ3"/>
<dbReference type="InterPro" id="IPR033764">
    <property type="entry name" value="Sdr_B"/>
</dbReference>
<dbReference type="InterPro" id="IPR013783">
    <property type="entry name" value="Ig-like_fold"/>
</dbReference>
<reference evidence="6 7" key="1">
    <citation type="submission" date="2019-01" db="EMBL/GenBank/DDBJ databases">
        <title>Genome sequencing of strain FW100M-2.</title>
        <authorList>
            <person name="Heo J."/>
            <person name="Kim S.-J."/>
            <person name="Kim J.-S."/>
            <person name="Hong S.-B."/>
            <person name="Kwon S.-W."/>
        </authorList>
    </citation>
    <scope>NUCLEOTIDE SEQUENCE [LARGE SCALE GENOMIC DNA]</scope>
    <source>
        <strain evidence="6 7">FW100M-2</strain>
    </source>
</reference>
<feature type="domain" description="SD-repeat containing protein B" evidence="4">
    <location>
        <begin position="14"/>
        <end position="74"/>
    </location>
</feature>
<protein>
    <submittedName>
        <fullName evidence="6">Uncharacterized protein</fullName>
    </submittedName>
</protein>
<dbReference type="Pfam" id="PF21959">
    <property type="entry name" value="DUF6923"/>
    <property type="match status" value="1"/>
</dbReference>
<feature type="domain" description="DUF6923" evidence="5">
    <location>
        <begin position="162"/>
        <end position="370"/>
    </location>
</feature>
<dbReference type="KEGG" id="pprt:ET464_05440"/>
<organism evidence="6 7">
    <name type="scientific">Paenibacillus protaetiae</name>
    <dbReference type="NCBI Taxonomy" id="2509456"/>
    <lineage>
        <taxon>Bacteria</taxon>
        <taxon>Bacillati</taxon>
        <taxon>Bacillota</taxon>
        <taxon>Bacilli</taxon>
        <taxon>Bacillales</taxon>
        <taxon>Paenibacillaceae</taxon>
        <taxon>Paenibacillus</taxon>
    </lineage>
</organism>
<dbReference type="SUPFAM" id="SSF117074">
    <property type="entry name" value="Hypothetical protein PA1324"/>
    <property type="match status" value="1"/>
</dbReference>
<evidence type="ECO:0000256" key="1">
    <source>
        <dbReference type="ARBA" id="ARBA00004613"/>
    </source>
</evidence>
<evidence type="ECO:0000313" key="6">
    <source>
        <dbReference type="EMBL" id="QAY65911.1"/>
    </source>
</evidence>
<proteinExistence type="predicted"/>
<dbReference type="SUPFAM" id="SSF63829">
    <property type="entry name" value="Calcium-dependent phosphotriesterase"/>
    <property type="match status" value="1"/>
</dbReference>
<accession>A0A4V0YEZ3</accession>
<dbReference type="Gene3D" id="2.115.10.10">
    <property type="entry name" value="Tachylectin 2"/>
    <property type="match status" value="1"/>
</dbReference>
<dbReference type="Pfam" id="PF17210">
    <property type="entry name" value="SdrD_B"/>
    <property type="match status" value="1"/>
</dbReference>
<keyword evidence="2" id="KW-0964">Secreted</keyword>
<keyword evidence="3" id="KW-0732">Signal</keyword>
<dbReference type="InterPro" id="IPR054215">
    <property type="entry name" value="DUF6923"/>
</dbReference>
<evidence type="ECO:0000256" key="2">
    <source>
        <dbReference type="ARBA" id="ARBA00022525"/>
    </source>
</evidence>